<feature type="domain" description="AMMECR1" evidence="1">
    <location>
        <begin position="13"/>
        <end position="188"/>
    </location>
</feature>
<dbReference type="AlphaFoldDB" id="A0A6P1ZHZ9"/>
<dbReference type="RefSeq" id="WP_144305198.1">
    <property type="nucleotide sequence ID" value="NZ_QMIF01000005.1"/>
</dbReference>
<evidence type="ECO:0000313" key="2">
    <source>
        <dbReference type="EMBL" id="TVM34201.1"/>
    </source>
</evidence>
<evidence type="ECO:0000259" key="1">
    <source>
        <dbReference type="PROSITE" id="PS51112"/>
    </source>
</evidence>
<dbReference type="Pfam" id="PF01871">
    <property type="entry name" value="AMMECR1"/>
    <property type="match status" value="1"/>
</dbReference>
<dbReference type="PANTHER" id="PTHR13016">
    <property type="entry name" value="AMMECR1 HOMOLOG"/>
    <property type="match status" value="1"/>
</dbReference>
<dbReference type="NCBIfam" id="TIGR04335">
    <property type="entry name" value="AmmeMemoSam_A"/>
    <property type="match status" value="1"/>
</dbReference>
<dbReference type="EMBL" id="QMIF01000005">
    <property type="protein sequence ID" value="TVM34201.1"/>
    <property type="molecule type" value="Genomic_DNA"/>
</dbReference>
<gene>
    <name evidence="2" type="ORF">DQK91_09940</name>
</gene>
<name>A0A6P1ZHZ9_9BACT</name>
<dbReference type="Proteomes" id="UP000434052">
    <property type="component" value="Unassembled WGS sequence"/>
</dbReference>
<dbReference type="PROSITE" id="PS51112">
    <property type="entry name" value="AMMECR1"/>
    <property type="match status" value="1"/>
</dbReference>
<dbReference type="SUPFAM" id="SSF143447">
    <property type="entry name" value="AMMECR1-like"/>
    <property type="match status" value="1"/>
</dbReference>
<organism evidence="2 3">
    <name type="scientific">Oceanidesulfovibrio marinus</name>
    <dbReference type="NCBI Taxonomy" id="370038"/>
    <lineage>
        <taxon>Bacteria</taxon>
        <taxon>Pseudomonadati</taxon>
        <taxon>Thermodesulfobacteriota</taxon>
        <taxon>Desulfovibrionia</taxon>
        <taxon>Desulfovibrionales</taxon>
        <taxon>Desulfovibrionaceae</taxon>
        <taxon>Oceanidesulfovibrio</taxon>
    </lineage>
</organism>
<dbReference type="InterPro" id="IPR002733">
    <property type="entry name" value="AMMECR1_domain"/>
</dbReference>
<dbReference type="Gene3D" id="3.30.1490.150">
    <property type="entry name" value="Hypothetical protein ph0010, domain 2"/>
    <property type="match status" value="1"/>
</dbReference>
<reference evidence="2 3" key="1">
    <citation type="submission" date="2018-06" db="EMBL/GenBank/DDBJ databases">
        <title>Complete genome of Desulfovibrio marinus P48SEP.</title>
        <authorList>
            <person name="Crispim J.S."/>
            <person name="Vidigal P.M.P."/>
            <person name="Silva L.C.F."/>
            <person name="Araujo L.C."/>
            <person name="Laguardia C.N."/>
            <person name="Dias R.S."/>
            <person name="Sousa M.P."/>
            <person name="Paula S.O."/>
            <person name="Silva C."/>
        </authorList>
    </citation>
    <scope>NUCLEOTIDE SEQUENCE [LARGE SCALE GENOMIC DNA]</scope>
    <source>
        <strain evidence="2 3">P48SEP</strain>
    </source>
</reference>
<dbReference type="Gene3D" id="3.30.700.20">
    <property type="entry name" value="Hypothetical protein ph0010, domain 1"/>
    <property type="match status" value="1"/>
</dbReference>
<dbReference type="InterPro" id="IPR023473">
    <property type="entry name" value="AMMECR1"/>
</dbReference>
<dbReference type="InterPro" id="IPR036071">
    <property type="entry name" value="AMMECR1_dom_sf"/>
</dbReference>
<dbReference type="InterPro" id="IPR027623">
    <property type="entry name" value="AmmeMemoSam_A"/>
</dbReference>
<dbReference type="InterPro" id="IPR027485">
    <property type="entry name" value="AMMECR1_N"/>
</dbReference>
<accession>A0A6P1ZHZ9</accession>
<dbReference type="NCBIfam" id="TIGR00296">
    <property type="entry name" value="TIGR00296 family protein"/>
    <property type="match status" value="1"/>
</dbReference>
<proteinExistence type="predicted"/>
<dbReference type="PANTHER" id="PTHR13016:SF0">
    <property type="entry name" value="AMME SYNDROME CANDIDATE GENE 1 PROTEIN"/>
    <property type="match status" value="1"/>
</dbReference>
<evidence type="ECO:0000313" key="3">
    <source>
        <dbReference type="Proteomes" id="UP000434052"/>
    </source>
</evidence>
<dbReference type="OrthoDB" id="9782820at2"/>
<sequence length="188" mass="21126">MTDSHFTFELSDDEKQYLLDVARLSIRRSLGMEQGAGLPEPPSARLTEKFGAFVTLKKRNSLRGCIGHIVGDAPLNETIYRMAHSAAFEDPRFPSLAESEYRELSIEISVLSELTPCSDPEQIVVGRHGLLMQQGMHQGLLLPQVPVEWGWTREQFLAQTCGKAGMPATCWRDPQTRIFWFEAAIFGD</sequence>
<protein>
    <submittedName>
        <fullName evidence="2">AmmeMemoRadiSam system protein A</fullName>
    </submittedName>
</protein>
<comment type="caution">
    <text evidence="2">The sequence shown here is derived from an EMBL/GenBank/DDBJ whole genome shotgun (WGS) entry which is preliminary data.</text>
</comment>